<name>A0AAD7Q5Z7_QUISA</name>
<evidence type="ECO:0000313" key="3">
    <source>
        <dbReference type="Proteomes" id="UP001163823"/>
    </source>
</evidence>
<dbReference type="KEGG" id="qsa:O6P43_005350"/>
<organism evidence="2 3">
    <name type="scientific">Quillaja saponaria</name>
    <name type="common">Soap bark tree</name>
    <dbReference type="NCBI Taxonomy" id="32244"/>
    <lineage>
        <taxon>Eukaryota</taxon>
        <taxon>Viridiplantae</taxon>
        <taxon>Streptophyta</taxon>
        <taxon>Embryophyta</taxon>
        <taxon>Tracheophyta</taxon>
        <taxon>Spermatophyta</taxon>
        <taxon>Magnoliopsida</taxon>
        <taxon>eudicotyledons</taxon>
        <taxon>Gunneridae</taxon>
        <taxon>Pentapetalae</taxon>
        <taxon>rosids</taxon>
        <taxon>fabids</taxon>
        <taxon>Fabales</taxon>
        <taxon>Quillajaceae</taxon>
        <taxon>Quillaja</taxon>
    </lineage>
</organism>
<dbReference type="GO" id="GO:0004866">
    <property type="term" value="F:endopeptidase inhibitor activity"/>
    <property type="evidence" value="ECO:0007669"/>
    <property type="project" value="InterPro"/>
</dbReference>
<comment type="caution">
    <text evidence="2">The sequence shown here is derived from an EMBL/GenBank/DDBJ whole genome shotgun (WGS) entry which is preliminary data.</text>
</comment>
<reference evidence="2" key="1">
    <citation type="journal article" date="2023" name="Science">
        <title>Elucidation of the pathway for biosynthesis of saponin adjuvants from the soapbark tree.</title>
        <authorList>
            <person name="Reed J."/>
            <person name="Orme A."/>
            <person name="El-Demerdash A."/>
            <person name="Owen C."/>
            <person name="Martin L.B.B."/>
            <person name="Misra R.C."/>
            <person name="Kikuchi S."/>
            <person name="Rejzek M."/>
            <person name="Martin A.C."/>
            <person name="Harkess A."/>
            <person name="Leebens-Mack J."/>
            <person name="Louveau T."/>
            <person name="Stephenson M.J."/>
            <person name="Osbourn A."/>
        </authorList>
    </citation>
    <scope>NUCLEOTIDE SEQUENCE</scope>
    <source>
        <strain evidence="2">S10</strain>
    </source>
</reference>
<dbReference type="SUPFAM" id="SSF50386">
    <property type="entry name" value="STI-like"/>
    <property type="match status" value="1"/>
</dbReference>
<dbReference type="SMART" id="SM00452">
    <property type="entry name" value="STI"/>
    <property type="match status" value="1"/>
</dbReference>
<dbReference type="InterPro" id="IPR011065">
    <property type="entry name" value="Kunitz_inhibitor_STI-like_sf"/>
</dbReference>
<keyword evidence="3" id="KW-1185">Reference proteome</keyword>
<proteinExistence type="predicted"/>
<dbReference type="InterPro" id="IPR002160">
    <property type="entry name" value="Prot_inh_Kunz-lg"/>
</dbReference>
<dbReference type="EMBL" id="JARAOO010000003">
    <property type="protein sequence ID" value="KAJ7975424.1"/>
    <property type="molecule type" value="Genomic_DNA"/>
</dbReference>
<dbReference type="InterPro" id="IPR056368">
    <property type="entry name" value="KTI1"/>
</dbReference>
<accession>A0AAD7Q5Z7</accession>
<feature type="signal peptide" evidence="1">
    <location>
        <begin position="1"/>
        <end position="20"/>
    </location>
</feature>
<dbReference type="Pfam" id="PF00197">
    <property type="entry name" value="Kunitz_legume"/>
    <property type="match status" value="1"/>
</dbReference>
<evidence type="ECO:0000256" key="1">
    <source>
        <dbReference type="SAM" id="SignalP"/>
    </source>
</evidence>
<dbReference type="PRINTS" id="PR00291">
    <property type="entry name" value="KUNITZINHBTR"/>
</dbReference>
<evidence type="ECO:0000313" key="2">
    <source>
        <dbReference type="EMBL" id="KAJ7975424.1"/>
    </source>
</evidence>
<dbReference type="AlphaFoldDB" id="A0AAD7Q5Z7"/>
<keyword evidence="1" id="KW-0732">Signal</keyword>
<dbReference type="PANTHER" id="PTHR33107:SF5">
    <property type="entry name" value="KUNITZ TRYPSIN INHIBITOR 5"/>
    <property type="match status" value="1"/>
</dbReference>
<gene>
    <name evidence="2" type="ORF">O6P43_005350</name>
</gene>
<dbReference type="PANTHER" id="PTHR33107">
    <property type="entry name" value="KUNITZ TRYPSIN INHIBITOR 2"/>
    <property type="match status" value="1"/>
</dbReference>
<dbReference type="CDD" id="cd00178">
    <property type="entry name" value="beta-trefoil_STI"/>
    <property type="match status" value="1"/>
</dbReference>
<protein>
    <submittedName>
        <fullName evidence="2">Kunitz trypsin inhibitor</fullName>
    </submittedName>
</protein>
<sequence length="216" mass="23640">MKTSFLAALTTFLLFPLISTKPSVGQAQVLDTSGNPVEWGKNYYILPFIREPLGGGLILGSHNNRSCPLYVTQELSDVEKGLRVVFSSRVSRLPTVSPLAPLSITTTSPNIVTCELLLVWQLVPESNSLWLVSIGGNSASLNSVFKIVPYDSYSYSIVFCPGLSGIPSLCKGLGIYYGKDGTRYLALGEDIEPFKFVFQKADDTKSQNPQYLETMV</sequence>
<dbReference type="Proteomes" id="UP001163823">
    <property type="component" value="Chromosome 3"/>
</dbReference>
<feature type="chain" id="PRO_5041981759" evidence="1">
    <location>
        <begin position="21"/>
        <end position="216"/>
    </location>
</feature>
<dbReference type="Gene3D" id="2.80.10.50">
    <property type="match status" value="1"/>
</dbReference>